<dbReference type="Gene3D" id="1.10.510.10">
    <property type="entry name" value="Transferase(Phosphotransferase) domain 1"/>
    <property type="match status" value="1"/>
</dbReference>
<keyword evidence="3" id="KW-0808">Transferase</keyword>
<accession>A0A0D9QH13</accession>
<keyword evidence="4" id="KW-1185">Reference proteome</keyword>
<dbReference type="GO" id="GO:0004674">
    <property type="term" value="F:protein serine/threonine kinase activity"/>
    <property type="evidence" value="ECO:0007669"/>
    <property type="project" value="UniProtKB-KW"/>
</dbReference>
<dbReference type="GO" id="GO:0005524">
    <property type="term" value="F:ATP binding"/>
    <property type="evidence" value="ECO:0007669"/>
    <property type="project" value="InterPro"/>
</dbReference>
<dbReference type="Proteomes" id="UP000054561">
    <property type="component" value="Unassembled WGS sequence"/>
</dbReference>
<evidence type="ECO:0000313" key="4">
    <source>
        <dbReference type="Proteomes" id="UP000054561"/>
    </source>
</evidence>
<dbReference type="OrthoDB" id="4062651at2759"/>
<dbReference type="SMART" id="SM00220">
    <property type="entry name" value="S_TKc"/>
    <property type="match status" value="1"/>
</dbReference>
<feature type="compositionally biased region" description="Basic and acidic residues" evidence="1">
    <location>
        <begin position="174"/>
        <end position="193"/>
    </location>
</feature>
<feature type="compositionally biased region" description="Polar residues" evidence="1">
    <location>
        <begin position="272"/>
        <end position="283"/>
    </location>
</feature>
<sequence>MTKWGTLRNSIIWPSEFAYAVENAGQGNKFGHSYVVKYNGNVVHSRFKKGLNRVSKLMKVTQRVCEKMEQQNYGQDVDALEADNLGVHTGGDSADQINEANQILLRLNEKKEFFKETLDKINTIDEKYDIAVSAGSAHYALRLDSPFVFIEGDPLVEALKRGQLGGGVKQLGQRGEDRRGAVKQGRKGEEGRGARAPQFRTFLYNAKIIECDQTLIGDREFIFSEANTSNLKVNTLINEGKRIRQALYEYKESCGVESEVQNNQDDIPPNGRSLSGSVKRTTTTPPPCGKDEVTYESVGVLPYSDIIMVQKSEFNKKSYVAAFLTPFVLNGNVKGFIEKVQPYMAYQFDSNLILGNLCKLIKLMCHLEEKNILHGNIKPTNLFIDNSGFNILLGNFVPKVKLTNYFHYVINGRRGLPRYISPELFSYLRKKKNMVKNGGKKNKHIERYLVKNDIFCLGLCFYYIVTMKEDILNHVDDPHAFQHKVHGLQACVSRPDVFLLLRSMLTYDHRQRPTWEALLAAVRGEGYKTTR</sequence>
<protein>
    <submittedName>
        <fullName evidence="3">Serine/threonine protein kinase</fullName>
    </submittedName>
</protein>
<evidence type="ECO:0000259" key="2">
    <source>
        <dbReference type="PROSITE" id="PS50011"/>
    </source>
</evidence>
<keyword evidence="3" id="KW-0418">Kinase</keyword>
<feature type="region of interest" description="Disordered" evidence="1">
    <location>
        <begin position="169"/>
        <end position="194"/>
    </location>
</feature>
<dbReference type="SUPFAM" id="SSF56112">
    <property type="entry name" value="Protein kinase-like (PK-like)"/>
    <property type="match status" value="1"/>
</dbReference>
<dbReference type="InterPro" id="IPR053083">
    <property type="entry name" value="TF_kinase-domain_protein"/>
</dbReference>
<dbReference type="PANTHER" id="PTHR44305">
    <property type="entry name" value="SI:DKEY-192D15.2-RELATED"/>
    <property type="match status" value="1"/>
</dbReference>
<proteinExistence type="predicted"/>
<dbReference type="VEuPathDB" id="PlasmoDB:AK88_04023"/>
<dbReference type="OMA" id="FIFSEAN"/>
<feature type="domain" description="Protein kinase" evidence="2">
    <location>
        <begin position="168"/>
        <end position="528"/>
    </location>
</feature>
<reference evidence="3 4" key="1">
    <citation type="submission" date="2014-03" db="EMBL/GenBank/DDBJ databases">
        <title>The Genome Sequence of Plasmodium fragile nilgiri.</title>
        <authorList>
            <consortium name="The Broad Institute Genomics Platform"/>
            <consortium name="The Broad Institute Genome Sequencing Center for Infectious Disease"/>
            <person name="Neafsey D."/>
            <person name="Duraisingh M."/>
            <person name="Young S.K."/>
            <person name="Zeng Q."/>
            <person name="Gargeya S."/>
            <person name="Abouelleil A."/>
            <person name="Alvarado L."/>
            <person name="Chapman S.B."/>
            <person name="Gainer-Dewar J."/>
            <person name="Goldberg J."/>
            <person name="Griggs A."/>
            <person name="Gujja S."/>
            <person name="Hansen M."/>
            <person name="Howarth C."/>
            <person name="Imamovic A."/>
            <person name="Larimer J."/>
            <person name="Pearson M."/>
            <person name="Poon T.W."/>
            <person name="Priest M."/>
            <person name="Roberts A."/>
            <person name="Saif S."/>
            <person name="Shea T."/>
            <person name="Sykes S."/>
            <person name="Wortman J."/>
            <person name="Nusbaum C."/>
            <person name="Birren B."/>
        </authorList>
    </citation>
    <scope>NUCLEOTIDE SEQUENCE [LARGE SCALE GENOMIC DNA]</scope>
    <source>
        <strain evidence="4">nilgiri</strain>
    </source>
</reference>
<evidence type="ECO:0000313" key="3">
    <source>
        <dbReference type="EMBL" id="KJP86304.1"/>
    </source>
</evidence>
<name>A0A0D9QH13_PLAFR</name>
<feature type="region of interest" description="Disordered" evidence="1">
    <location>
        <begin position="259"/>
        <end position="289"/>
    </location>
</feature>
<dbReference type="RefSeq" id="XP_012337056.1">
    <property type="nucleotide sequence ID" value="XM_012481633.1"/>
</dbReference>
<dbReference type="GeneID" id="24269337"/>
<evidence type="ECO:0000256" key="1">
    <source>
        <dbReference type="SAM" id="MobiDB-lite"/>
    </source>
</evidence>
<dbReference type="EMBL" id="KQ001696">
    <property type="protein sequence ID" value="KJP86304.1"/>
    <property type="molecule type" value="Genomic_DNA"/>
</dbReference>
<keyword evidence="3" id="KW-0723">Serine/threonine-protein kinase</keyword>
<dbReference type="PROSITE" id="PS50011">
    <property type="entry name" value="PROTEIN_KINASE_DOM"/>
    <property type="match status" value="1"/>
</dbReference>
<dbReference type="AlphaFoldDB" id="A0A0D9QH13"/>
<organism evidence="3 4">
    <name type="scientific">Plasmodium fragile</name>
    <dbReference type="NCBI Taxonomy" id="5857"/>
    <lineage>
        <taxon>Eukaryota</taxon>
        <taxon>Sar</taxon>
        <taxon>Alveolata</taxon>
        <taxon>Apicomplexa</taxon>
        <taxon>Aconoidasida</taxon>
        <taxon>Haemosporida</taxon>
        <taxon>Plasmodiidae</taxon>
        <taxon>Plasmodium</taxon>
        <taxon>Plasmodium (Plasmodium)</taxon>
    </lineage>
</organism>
<dbReference type="InterPro" id="IPR011009">
    <property type="entry name" value="Kinase-like_dom_sf"/>
</dbReference>
<dbReference type="InterPro" id="IPR000719">
    <property type="entry name" value="Prot_kinase_dom"/>
</dbReference>
<gene>
    <name evidence="3" type="ORF">AK88_04023</name>
</gene>